<feature type="chain" id="PRO_5011729870" evidence="1">
    <location>
        <begin position="31"/>
        <end position="342"/>
    </location>
</feature>
<feature type="domain" description="Haem-binding uptake Tiki superfamily ChaN" evidence="2">
    <location>
        <begin position="73"/>
        <end position="275"/>
    </location>
</feature>
<dbReference type="Proteomes" id="UP000217076">
    <property type="component" value="Unassembled WGS sequence"/>
</dbReference>
<keyword evidence="4" id="KW-1185">Reference proteome</keyword>
<evidence type="ECO:0000259" key="2">
    <source>
        <dbReference type="Pfam" id="PF04187"/>
    </source>
</evidence>
<protein>
    <submittedName>
        <fullName evidence="3">Uncharacterized iron-regulated protein</fullName>
    </submittedName>
</protein>
<dbReference type="OrthoDB" id="9795827at2"/>
<sequence>MPAVLPRPALALILLMGWLMTSSMAPSAQANPFDGRLSGPWTDWQTELDADDPLVGTIWDPAAGHAISPEALVSRLLAADLALLGEVHDNPDHHRLQAWMLAQLVERGRHPGLAVEMIRPDQTLPDPLPESPDALAQALDWANTGWPEFALYRPLFATALEARLPLLPANLAAEQLRTTARQGVVAGLGEARAQNLGLTEPMPADLAAHLAEAVRRGHCGLMPEKAIPAMAQTQRARDAVMAEALIAAREHSPSRQGVLIAGTGHLRSDVAVPYHARRFRPDLATFSIGLLEVSPDKPTLEHYAERFNTPTLPFDVVWFTPRLDDTDHCAELRAHMKRKSTE</sequence>
<dbReference type="InterPro" id="IPR007314">
    <property type="entry name" value="Cofac_haem-bd_dom"/>
</dbReference>
<proteinExistence type="predicted"/>
<dbReference type="EMBL" id="FNCV01000003">
    <property type="protein sequence ID" value="SDG84758.1"/>
    <property type="molecule type" value="Genomic_DNA"/>
</dbReference>
<accession>A0A1G7XKJ4</accession>
<dbReference type="Gene3D" id="3.40.50.11550">
    <property type="match status" value="2"/>
</dbReference>
<name>A0A1G7XKJ4_9PROT</name>
<organism evidence="3 4">
    <name type="scientific">Roseospirillum parvum</name>
    <dbReference type="NCBI Taxonomy" id="83401"/>
    <lineage>
        <taxon>Bacteria</taxon>
        <taxon>Pseudomonadati</taxon>
        <taxon>Pseudomonadota</taxon>
        <taxon>Alphaproteobacteria</taxon>
        <taxon>Rhodospirillales</taxon>
        <taxon>Rhodospirillaceae</taxon>
        <taxon>Roseospirillum</taxon>
    </lineage>
</organism>
<reference evidence="4" key="1">
    <citation type="submission" date="2016-10" db="EMBL/GenBank/DDBJ databases">
        <authorList>
            <person name="Varghese N."/>
            <person name="Submissions S."/>
        </authorList>
    </citation>
    <scope>NUCLEOTIDE SEQUENCE [LARGE SCALE GENOMIC DNA]</scope>
    <source>
        <strain evidence="4">930I</strain>
    </source>
</reference>
<evidence type="ECO:0000313" key="4">
    <source>
        <dbReference type="Proteomes" id="UP000217076"/>
    </source>
</evidence>
<evidence type="ECO:0000256" key="1">
    <source>
        <dbReference type="SAM" id="SignalP"/>
    </source>
</evidence>
<dbReference type="CDD" id="cd14727">
    <property type="entry name" value="ChanN-like"/>
    <property type="match status" value="1"/>
</dbReference>
<dbReference type="SUPFAM" id="SSF159501">
    <property type="entry name" value="EreA/ChaN-like"/>
    <property type="match status" value="1"/>
</dbReference>
<dbReference type="Pfam" id="PF04187">
    <property type="entry name" value="Cofac_haem_bdg"/>
    <property type="match status" value="1"/>
</dbReference>
<feature type="signal peptide" evidence="1">
    <location>
        <begin position="1"/>
        <end position="30"/>
    </location>
</feature>
<keyword evidence="1" id="KW-0732">Signal</keyword>
<dbReference type="RefSeq" id="WP_092616595.1">
    <property type="nucleotide sequence ID" value="NZ_FNCV01000003.1"/>
</dbReference>
<gene>
    <name evidence="3" type="ORF">SAMN05421742_10317</name>
</gene>
<dbReference type="STRING" id="83401.SAMN05421742_10317"/>
<evidence type="ECO:0000313" key="3">
    <source>
        <dbReference type="EMBL" id="SDG84758.1"/>
    </source>
</evidence>
<dbReference type="AlphaFoldDB" id="A0A1G7XKJ4"/>